<dbReference type="GO" id="GO:0005524">
    <property type="term" value="F:ATP binding"/>
    <property type="evidence" value="ECO:0007669"/>
    <property type="project" value="UniProtKB-KW"/>
</dbReference>
<dbReference type="GO" id="GO:0006298">
    <property type="term" value="P:mismatch repair"/>
    <property type="evidence" value="ECO:0007669"/>
    <property type="project" value="InterPro"/>
</dbReference>
<dbReference type="PANTHER" id="PTHR48466">
    <property type="entry name" value="OS10G0509000 PROTEIN-RELATED"/>
    <property type="match status" value="1"/>
</dbReference>
<dbReference type="Gene3D" id="3.40.50.300">
    <property type="entry name" value="P-loop containing nucleotide triphosphate hydrolases"/>
    <property type="match status" value="1"/>
</dbReference>
<dbReference type="EMBL" id="VOQF01000005">
    <property type="protein sequence ID" value="TXC91135.1"/>
    <property type="molecule type" value="Genomic_DNA"/>
</dbReference>
<dbReference type="InterPro" id="IPR005747">
    <property type="entry name" value="MutS2"/>
</dbReference>
<organism evidence="8 9">
    <name type="scientific">Metabacillus litoralis</name>
    <dbReference type="NCBI Taxonomy" id="152268"/>
    <lineage>
        <taxon>Bacteria</taxon>
        <taxon>Bacillati</taxon>
        <taxon>Bacillota</taxon>
        <taxon>Bacilli</taxon>
        <taxon>Bacillales</taxon>
        <taxon>Bacillaceae</taxon>
        <taxon>Metabacillus</taxon>
    </lineage>
</organism>
<keyword evidence="2" id="KW-0547">Nucleotide-binding</keyword>
<keyword evidence="8" id="KW-0255">Endonuclease</keyword>
<dbReference type="OrthoDB" id="9808166at2"/>
<evidence type="ECO:0000256" key="3">
    <source>
        <dbReference type="ARBA" id="ARBA00022801"/>
    </source>
</evidence>
<dbReference type="SUPFAM" id="SSF48334">
    <property type="entry name" value="DNA repair protein MutS, domain III"/>
    <property type="match status" value="1"/>
</dbReference>
<dbReference type="InterPro" id="IPR045076">
    <property type="entry name" value="MutS"/>
</dbReference>
<dbReference type="FunFam" id="3.40.50.300:FF:000830">
    <property type="entry name" value="Endonuclease MutS2"/>
    <property type="match status" value="1"/>
</dbReference>
<keyword evidence="3" id="KW-0378">Hydrolase</keyword>
<dbReference type="GO" id="GO:0045910">
    <property type="term" value="P:negative regulation of DNA recombination"/>
    <property type="evidence" value="ECO:0007669"/>
    <property type="project" value="InterPro"/>
</dbReference>
<dbReference type="InterPro" id="IPR036187">
    <property type="entry name" value="DNA_mismatch_repair_MutS_sf"/>
</dbReference>
<keyword evidence="8" id="KW-0540">Nuclease</keyword>
<proteinExistence type="predicted"/>
<dbReference type="AlphaFoldDB" id="A0A5C6W1J3"/>
<keyword evidence="1" id="KW-0699">rRNA-binding</keyword>
<dbReference type="PANTHER" id="PTHR48466:SF2">
    <property type="entry name" value="OS10G0509000 PROTEIN"/>
    <property type="match status" value="1"/>
</dbReference>
<dbReference type="GO" id="GO:0019843">
    <property type="term" value="F:rRNA binding"/>
    <property type="evidence" value="ECO:0007669"/>
    <property type="project" value="UniProtKB-KW"/>
</dbReference>
<keyword evidence="4" id="KW-0067">ATP-binding</keyword>
<dbReference type="RefSeq" id="WP_146947933.1">
    <property type="nucleotide sequence ID" value="NZ_VOQF01000005.1"/>
</dbReference>
<dbReference type="SUPFAM" id="SSF52540">
    <property type="entry name" value="P-loop containing nucleoside triphosphate hydrolases"/>
    <property type="match status" value="1"/>
</dbReference>
<evidence type="ECO:0000256" key="5">
    <source>
        <dbReference type="ARBA" id="ARBA00022884"/>
    </source>
</evidence>
<dbReference type="InterPro" id="IPR027417">
    <property type="entry name" value="P-loop_NTPase"/>
</dbReference>
<accession>A0A5C6W1J3</accession>
<evidence type="ECO:0000256" key="6">
    <source>
        <dbReference type="ARBA" id="ARBA00023125"/>
    </source>
</evidence>
<keyword evidence="9" id="KW-1185">Reference proteome</keyword>
<dbReference type="InterPro" id="IPR007696">
    <property type="entry name" value="DNA_mismatch_repair_MutS_core"/>
</dbReference>
<comment type="caution">
    <text evidence="8">The sequence shown here is derived from an EMBL/GenBank/DDBJ whole genome shotgun (WGS) entry which is preliminary data.</text>
</comment>
<dbReference type="GO" id="GO:0030983">
    <property type="term" value="F:mismatched DNA binding"/>
    <property type="evidence" value="ECO:0007669"/>
    <property type="project" value="InterPro"/>
</dbReference>
<dbReference type="SMART" id="SM00534">
    <property type="entry name" value="MUTSac"/>
    <property type="match status" value="1"/>
</dbReference>
<dbReference type="Proteomes" id="UP000321363">
    <property type="component" value="Unassembled WGS sequence"/>
</dbReference>
<reference evidence="8 9" key="1">
    <citation type="journal article" date="2005" name="Int. J. Syst. Evol. Microbiol.">
        <title>Bacillus litoralis sp. nov., isolated from a tidal flat of the Yellow Sea in Korea.</title>
        <authorList>
            <person name="Yoon J.H."/>
            <person name="Oh T.K."/>
        </authorList>
    </citation>
    <scope>NUCLEOTIDE SEQUENCE [LARGE SCALE GENOMIC DNA]</scope>
    <source>
        <strain evidence="8 9">SW-211</strain>
    </source>
</reference>
<dbReference type="PIRSF" id="PIRSF005814">
    <property type="entry name" value="MutS_YshD"/>
    <property type="match status" value="1"/>
</dbReference>
<dbReference type="NCBIfam" id="TIGR01069">
    <property type="entry name" value="mutS2"/>
    <property type="match status" value="1"/>
</dbReference>
<protein>
    <submittedName>
        <fullName evidence="8">Endonuclease MutS2</fullName>
    </submittedName>
</protein>
<dbReference type="GO" id="GO:0004519">
    <property type="term" value="F:endonuclease activity"/>
    <property type="evidence" value="ECO:0007669"/>
    <property type="project" value="UniProtKB-KW"/>
</dbReference>
<name>A0A5C6W1J3_9BACI</name>
<dbReference type="InterPro" id="IPR000432">
    <property type="entry name" value="DNA_mismatch_repair_MutS_C"/>
</dbReference>
<dbReference type="GO" id="GO:0016887">
    <property type="term" value="F:ATP hydrolysis activity"/>
    <property type="evidence" value="ECO:0007669"/>
    <property type="project" value="InterPro"/>
</dbReference>
<keyword evidence="5" id="KW-0694">RNA-binding</keyword>
<evidence type="ECO:0000256" key="2">
    <source>
        <dbReference type="ARBA" id="ARBA00022741"/>
    </source>
</evidence>
<dbReference type="GO" id="GO:0140664">
    <property type="term" value="F:ATP-dependent DNA damage sensor activity"/>
    <property type="evidence" value="ECO:0007669"/>
    <property type="project" value="InterPro"/>
</dbReference>
<feature type="domain" description="DNA mismatch repair proteins mutS family" evidence="7">
    <location>
        <begin position="403"/>
        <end position="419"/>
    </location>
</feature>
<evidence type="ECO:0000256" key="4">
    <source>
        <dbReference type="ARBA" id="ARBA00022840"/>
    </source>
</evidence>
<keyword evidence="6" id="KW-0238">DNA-binding</keyword>
<sequence length="634" mass="71219">MNNKAIESVEFNKVLKQLSDYAMSDEAKQRALNVTPLTDEVKIKRKLNETTEACTIIEKSASIPVHSLKGVLQMITLVDKGYLPSPEQFEFLRAFLDSVKKIKRFMLKQEYNAPTISSYAYSLYELDELTEEISRCIRNNSIDDYASRFLTKTRSKIGTIEEKVKTKLTQIMKSSSSYLQDAVITVRNGRYAVSVKSEFKRKFPGTIVDTSSSGQTVYMEPNDLNKLQDELAYLKIEEELEIQRILGHLTDLTATYTKELQINVEGMVSYDFIFAKAKLSKFMKANEVIVNKNEGFDIKNAKHPLLGHSAVPLTMTLGIDYRALVITGPNTGGKTVTIKTVGLLAMMVQSGLHIPASRDSVFTIVHDIFVDIGDHQSIEHSLSTFSSHIQNVVTILKQSRRNTLVILDEIGSGTDPNEGMGLAIAILEALYNSEALMIATTHYSEIKEYAERAPGFQNGSMDFDLETLQPLYKLLIGKGGESQAFSIAEKLGMPEQIISRAKRISYGSPRSKQGIGITPEITVKEKTQQKKEKQKESTAVSSFKVGDAIWIPHLRSKGIVEAGANSIGELQLIVKGEKIKLNHKRVKPFIDREELYPEEYDLDQVFDAKDIRKKKKMMNKKHVDGLTIEYGEEE</sequence>
<dbReference type="SMART" id="SM00533">
    <property type="entry name" value="MUTSd"/>
    <property type="match status" value="1"/>
</dbReference>
<gene>
    <name evidence="8" type="ORF">FS935_09555</name>
</gene>
<evidence type="ECO:0000259" key="7">
    <source>
        <dbReference type="PROSITE" id="PS00486"/>
    </source>
</evidence>
<dbReference type="Pfam" id="PF00488">
    <property type="entry name" value="MutS_V"/>
    <property type="match status" value="1"/>
</dbReference>
<evidence type="ECO:0000313" key="9">
    <source>
        <dbReference type="Proteomes" id="UP000321363"/>
    </source>
</evidence>
<dbReference type="PROSITE" id="PS00486">
    <property type="entry name" value="DNA_MISMATCH_REPAIR_2"/>
    <property type="match status" value="1"/>
</dbReference>
<evidence type="ECO:0000313" key="8">
    <source>
        <dbReference type="EMBL" id="TXC91135.1"/>
    </source>
</evidence>
<evidence type="ECO:0000256" key="1">
    <source>
        <dbReference type="ARBA" id="ARBA00022730"/>
    </source>
</evidence>